<accession>A0A8T3B7T7</accession>
<name>A0A8T3B7T7_DENNO</name>
<organism evidence="1 2">
    <name type="scientific">Dendrobium nobile</name>
    <name type="common">Orchid</name>
    <dbReference type="NCBI Taxonomy" id="94219"/>
    <lineage>
        <taxon>Eukaryota</taxon>
        <taxon>Viridiplantae</taxon>
        <taxon>Streptophyta</taxon>
        <taxon>Embryophyta</taxon>
        <taxon>Tracheophyta</taxon>
        <taxon>Spermatophyta</taxon>
        <taxon>Magnoliopsida</taxon>
        <taxon>Liliopsida</taxon>
        <taxon>Asparagales</taxon>
        <taxon>Orchidaceae</taxon>
        <taxon>Epidendroideae</taxon>
        <taxon>Malaxideae</taxon>
        <taxon>Dendrobiinae</taxon>
        <taxon>Dendrobium</taxon>
    </lineage>
</organism>
<dbReference type="Proteomes" id="UP000829196">
    <property type="component" value="Unassembled WGS sequence"/>
</dbReference>
<dbReference type="EMBL" id="JAGYWB010000012">
    <property type="protein sequence ID" value="KAI0502655.1"/>
    <property type="molecule type" value="Genomic_DNA"/>
</dbReference>
<protein>
    <submittedName>
        <fullName evidence="1">Uncharacterized protein</fullName>
    </submittedName>
</protein>
<comment type="caution">
    <text evidence="1">The sequence shown here is derived from an EMBL/GenBank/DDBJ whole genome shotgun (WGS) entry which is preliminary data.</text>
</comment>
<gene>
    <name evidence="1" type="ORF">KFK09_017611</name>
</gene>
<proteinExistence type="predicted"/>
<sequence>MLGFLKANKLGVVTIREAYEMVMRAGLDDLTGMDDNNGVGMTKCREAMSDDNSCATDSNNINSFLNVVLRLGV</sequence>
<reference evidence="1" key="1">
    <citation type="journal article" date="2022" name="Front. Genet.">
        <title>Chromosome-Scale Assembly of the Dendrobium nobile Genome Provides Insights Into the Molecular Mechanism of the Biosynthesis of the Medicinal Active Ingredient of Dendrobium.</title>
        <authorList>
            <person name="Xu Q."/>
            <person name="Niu S.-C."/>
            <person name="Li K.-L."/>
            <person name="Zheng P.-J."/>
            <person name="Zhang X.-J."/>
            <person name="Jia Y."/>
            <person name="Liu Y."/>
            <person name="Niu Y.-X."/>
            <person name="Yu L.-H."/>
            <person name="Chen D.-F."/>
            <person name="Zhang G.-Q."/>
        </authorList>
    </citation>
    <scope>NUCLEOTIDE SEQUENCE</scope>
    <source>
        <tissue evidence="1">Leaf</tissue>
    </source>
</reference>
<evidence type="ECO:0000313" key="2">
    <source>
        <dbReference type="Proteomes" id="UP000829196"/>
    </source>
</evidence>
<evidence type="ECO:0000313" key="1">
    <source>
        <dbReference type="EMBL" id="KAI0502655.1"/>
    </source>
</evidence>
<keyword evidence="2" id="KW-1185">Reference proteome</keyword>
<dbReference type="AlphaFoldDB" id="A0A8T3B7T7"/>